<evidence type="ECO:0000256" key="4">
    <source>
        <dbReference type="PIRSR" id="PIRSR600407-2"/>
    </source>
</evidence>
<gene>
    <name evidence="5" type="ORF">BIW11_01163</name>
</gene>
<sequence length="420" mass="47214">MAQRDVRLCLGCIYIVASVLVSPGLAFWRSGGDSSDTCPAFGKRVERYSIMFDAGSTGTRMYVFKFEISFLEVRLLDEVVMKTTLPISAVTHIGDHLKPLLKKAEKTVPSSKRSVTPIVLLATAGLRLRDDKFKEKIFEAVRKSFKSSSFRSGKKAVGILDGVNEGFYCFLTVAYALDNMRLINVNIAVLDLGGGSMQVTFIPKELETFNKKDHLHKFIIPGQRGDVKMYAHSYYAGLMHSRAEIFMKNSGIRKGSSHSINVTNSCVHPGLHTLMWMYMGMTFNVTADFEKEFSFQNCHQIVKDYVADLRVFAPKELAKMDLYLTSFYYTIAVEVGLISRKDWEKVIHVEDFKMKAETECSSQSKTLKGAEFTCLELTYIYSFLHDGLGLQDDKELHVVTKIKKIEVSWALGAALISLLG</sequence>
<dbReference type="Pfam" id="PF01150">
    <property type="entry name" value="GDA1_CD39"/>
    <property type="match status" value="1"/>
</dbReference>
<dbReference type="InterPro" id="IPR000407">
    <property type="entry name" value="GDA1_CD39_NTPase"/>
</dbReference>
<feature type="active site" description="Proton acceptor" evidence="3">
    <location>
        <position position="165"/>
    </location>
</feature>
<dbReference type="Proteomes" id="UP000192247">
    <property type="component" value="Unassembled WGS sequence"/>
</dbReference>
<evidence type="ECO:0000256" key="3">
    <source>
        <dbReference type="PIRSR" id="PIRSR600407-1"/>
    </source>
</evidence>
<dbReference type="STRING" id="418985.A0A1V9XIH9"/>
<comment type="caution">
    <text evidence="5">The sequence shown here is derived from an EMBL/GenBank/DDBJ whole genome shotgun (WGS) entry which is preliminary data.</text>
</comment>
<comment type="similarity">
    <text evidence="1">Belongs to the GDA1/CD39 NTPase family.</text>
</comment>
<dbReference type="InParanoid" id="A0A1V9XIH9"/>
<keyword evidence="2 5" id="KW-0378">Hydrolase</keyword>
<dbReference type="EMBL" id="MNPL01010126">
    <property type="protein sequence ID" value="OQR73319.1"/>
    <property type="molecule type" value="Genomic_DNA"/>
</dbReference>
<dbReference type="GO" id="GO:0016787">
    <property type="term" value="F:hydrolase activity"/>
    <property type="evidence" value="ECO:0007669"/>
    <property type="project" value="UniProtKB-KW"/>
</dbReference>
<evidence type="ECO:0000313" key="6">
    <source>
        <dbReference type="Proteomes" id="UP000192247"/>
    </source>
</evidence>
<protein>
    <submittedName>
        <fullName evidence="5">Ectonucleoside triphosphate diphosphohydrolase 5-like</fullName>
    </submittedName>
</protein>
<dbReference type="GO" id="GO:0005524">
    <property type="term" value="F:ATP binding"/>
    <property type="evidence" value="ECO:0007669"/>
    <property type="project" value="UniProtKB-KW"/>
</dbReference>
<accession>A0A1V9XIH9</accession>
<evidence type="ECO:0000256" key="1">
    <source>
        <dbReference type="ARBA" id="ARBA00009283"/>
    </source>
</evidence>
<dbReference type="OrthoDB" id="6372431at2759"/>
<dbReference type="Gene3D" id="3.30.420.40">
    <property type="match status" value="1"/>
</dbReference>
<feature type="binding site" evidence="4">
    <location>
        <begin position="194"/>
        <end position="198"/>
    </location>
    <ligand>
        <name>ATP</name>
        <dbReference type="ChEBI" id="CHEBI:30616"/>
    </ligand>
</feature>
<dbReference type="FunCoup" id="A0A1V9XIH9">
    <property type="interactions" value="907"/>
</dbReference>
<evidence type="ECO:0000313" key="5">
    <source>
        <dbReference type="EMBL" id="OQR73319.1"/>
    </source>
</evidence>
<keyword evidence="4" id="KW-0067">ATP-binding</keyword>
<name>A0A1V9XIH9_9ACAR</name>
<dbReference type="Gene3D" id="3.30.420.150">
    <property type="entry name" value="Exopolyphosphatase. Domain 2"/>
    <property type="match status" value="1"/>
</dbReference>
<dbReference type="PANTHER" id="PTHR11782:SF127">
    <property type="entry name" value="NTPASE, ISOFORM F"/>
    <property type="match status" value="1"/>
</dbReference>
<reference evidence="5 6" key="1">
    <citation type="journal article" date="2017" name="Gigascience">
        <title>Draft genome of the honey bee ectoparasitic mite, Tropilaelaps mercedesae, is shaped by the parasitic life history.</title>
        <authorList>
            <person name="Dong X."/>
            <person name="Armstrong S.D."/>
            <person name="Xia D."/>
            <person name="Makepeace B.L."/>
            <person name="Darby A.C."/>
            <person name="Kadowaki T."/>
        </authorList>
    </citation>
    <scope>NUCLEOTIDE SEQUENCE [LARGE SCALE GENOMIC DNA]</scope>
    <source>
        <strain evidence="5">Wuxi-XJTLU</strain>
    </source>
</reference>
<dbReference type="PANTHER" id="PTHR11782">
    <property type="entry name" value="ADENOSINE/GUANOSINE DIPHOSPHATASE"/>
    <property type="match status" value="1"/>
</dbReference>
<keyword evidence="6" id="KW-1185">Reference proteome</keyword>
<evidence type="ECO:0000256" key="2">
    <source>
        <dbReference type="ARBA" id="ARBA00022801"/>
    </source>
</evidence>
<proteinExistence type="inferred from homology"/>
<keyword evidence="4" id="KW-0547">Nucleotide-binding</keyword>
<organism evidence="5 6">
    <name type="scientific">Tropilaelaps mercedesae</name>
    <dbReference type="NCBI Taxonomy" id="418985"/>
    <lineage>
        <taxon>Eukaryota</taxon>
        <taxon>Metazoa</taxon>
        <taxon>Ecdysozoa</taxon>
        <taxon>Arthropoda</taxon>
        <taxon>Chelicerata</taxon>
        <taxon>Arachnida</taxon>
        <taxon>Acari</taxon>
        <taxon>Parasitiformes</taxon>
        <taxon>Mesostigmata</taxon>
        <taxon>Gamasina</taxon>
        <taxon>Dermanyssoidea</taxon>
        <taxon>Laelapidae</taxon>
        <taxon>Tropilaelaps</taxon>
    </lineage>
</organism>
<dbReference type="AlphaFoldDB" id="A0A1V9XIH9"/>